<reference evidence="1" key="3">
    <citation type="journal article" date="2023" name="mSystems">
        <title>Charting the Lipopeptidome of Nonpathogenic Pseudomonas.</title>
        <authorList>
            <person name="Cesa-Luna C."/>
            <person name="Geudens N."/>
            <person name="Girard L."/>
            <person name="De Roo V."/>
            <person name="Maklad H.R."/>
            <person name="Martins J.C."/>
            <person name="Hofte M."/>
            <person name="De Mot R."/>
        </authorList>
    </citation>
    <scope>NUCLEOTIDE SEQUENCE</scope>
    <source>
        <strain evidence="1">COR51</strain>
    </source>
</reference>
<sequence>MEVLYDFDGPKIFTTLGSGVLLYFWYESEEDREEQLIRYLVTPASPSQIQQLKAGYKSVHDLLKQNWLWVVDMHYDLSPSMAWRLESLDDVPTQFKPPPHATLCPKHLHIPASTQSVP</sequence>
<reference evidence="1" key="1">
    <citation type="journal article" date="2022" name="Microbiol. Spectr.">
        <title>An Nuclear Magnetic Resonance Fingerprint Matching Approach for the Identification and Structural Re-Evaluation of Pseudomonas Lipopeptides.</title>
        <authorList>
            <person name="De Roo V."/>
            <person name="Verleysen Y."/>
            <person name="Kovacs B."/>
            <person name="De Vleeschouwer M."/>
            <person name="Muangkaew P."/>
            <person name="Girard L."/>
            <person name="Hofte M."/>
            <person name="De Mot R."/>
            <person name="Madder A."/>
            <person name="Geudens N."/>
            <person name="Martins J.C."/>
        </authorList>
    </citation>
    <scope>NUCLEOTIDE SEQUENCE</scope>
    <source>
        <strain evidence="1">COR51</strain>
    </source>
</reference>
<name>A0ABT2V9Y4_9PSED</name>
<evidence type="ECO:0000313" key="2">
    <source>
        <dbReference type="Proteomes" id="UP001139994"/>
    </source>
</evidence>
<dbReference type="EMBL" id="JAOSLA010000012">
    <property type="protein sequence ID" value="MCU7238511.1"/>
    <property type="molecule type" value="Genomic_DNA"/>
</dbReference>
<protein>
    <submittedName>
        <fullName evidence="1">Uncharacterized protein</fullName>
    </submittedName>
</protein>
<comment type="caution">
    <text evidence="1">The sequence shown here is derived from an EMBL/GenBank/DDBJ whole genome shotgun (WGS) entry which is preliminary data.</text>
</comment>
<gene>
    <name evidence="1" type="ORF">OC929_10635</name>
</gene>
<keyword evidence="2" id="KW-1185">Reference proteome</keyword>
<evidence type="ECO:0000313" key="1">
    <source>
        <dbReference type="EMBL" id="MCU7238511.1"/>
    </source>
</evidence>
<proteinExistence type="predicted"/>
<organism evidence="1 2">
    <name type="scientific">Pseudomonas peradeniyensis</name>
    <dbReference type="NCBI Taxonomy" id="2745488"/>
    <lineage>
        <taxon>Bacteria</taxon>
        <taxon>Pseudomonadati</taxon>
        <taxon>Pseudomonadota</taxon>
        <taxon>Gammaproteobacteria</taxon>
        <taxon>Pseudomonadales</taxon>
        <taxon>Pseudomonadaceae</taxon>
        <taxon>Pseudomonas</taxon>
    </lineage>
</organism>
<reference evidence="1" key="2">
    <citation type="submission" date="2022-09" db="EMBL/GenBank/DDBJ databases">
        <authorList>
            <person name="Cesa-Luna C."/>
            <person name="Girard L."/>
            <person name="Lood C."/>
            <person name="Hofte M."/>
            <person name="De Mot R."/>
        </authorList>
    </citation>
    <scope>NUCLEOTIDE SEQUENCE</scope>
    <source>
        <strain evidence="1">COR51</strain>
    </source>
</reference>
<dbReference type="RefSeq" id="WP_050706456.1">
    <property type="nucleotide sequence ID" value="NZ_JAOSLA010000012.1"/>
</dbReference>
<accession>A0ABT2V9Y4</accession>
<dbReference type="Proteomes" id="UP001139994">
    <property type="component" value="Unassembled WGS sequence"/>
</dbReference>